<reference evidence="2 3" key="1">
    <citation type="submission" date="2016-02" db="EMBL/GenBank/DDBJ databases">
        <title>Complete Genome Sequence of Weissella jogaejeotgali FOL01.</title>
        <authorList>
            <person name="Lee J.-H."/>
            <person name="Ku H.-J."/>
        </authorList>
    </citation>
    <scope>NUCLEOTIDE SEQUENCE [LARGE SCALE GENOMIC DNA]</scope>
    <source>
        <strain evidence="2 3">FOL01</strain>
    </source>
</reference>
<gene>
    <name evidence="2" type="ORF">FOL01_0867</name>
</gene>
<feature type="transmembrane region" description="Helical" evidence="1">
    <location>
        <begin position="26"/>
        <end position="46"/>
    </location>
</feature>
<dbReference type="PANTHER" id="PTHR40076:SF1">
    <property type="entry name" value="MEMBRANE PROTEIN"/>
    <property type="match status" value="1"/>
</dbReference>
<dbReference type="Pfam" id="PF06161">
    <property type="entry name" value="DUF975"/>
    <property type="match status" value="1"/>
</dbReference>
<dbReference type="KEGG" id="wjo:FOL01_0867"/>
<keyword evidence="3" id="KW-1185">Reference proteome</keyword>
<organism evidence="2 3">
    <name type="scientific">Weissella jogaejeotgali</name>
    <dbReference type="NCBI Taxonomy" id="1631871"/>
    <lineage>
        <taxon>Bacteria</taxon>
        <taxon>Bacillati</taxon>
        <taxon>Bacillota</taxon>
        <taxon>Bacilli</taxon>
        <taxon>Lactobacillales</taxon>
        <taxon>Lactobacillaceae</taxon>
        <taxon>Weissella</taxon>
    </lineage>
</organism>
<proteinExistence type="predicted"/>
<dbReference type="RefSeq" id="WP_075269556.1">
    <property type="nucleotide sequence ID" value="NZ_CP014332.1"/>
</dbReference>
<evidence type="ECO:0000313" key="3">
    <source>
        <dbReference type="Proteomes" id="UP000185473"/>
    </source>
</evidence>
<name>A0A1L6RB17_9LACO</name>
<feature type="transmembrane region" description="Helical" evidence="1">
    <location>
        <begin position="58"/>
        <end position="80"/>
    </location>
</feature>
<accession>A0A1L6RB17</accession>
<keyword evidence="1" id="KW-0812">Transmembrane</keyword>
<protein>
    <submittedName>
        <fullName evidence="2">Integral membrane protein</fullName>
    </submittedName>
</protein>
<dbReference type="InterPro" id="IPR010380">
    <property type="entry name" value="DUF975"/>
</dbReference>
<sequence>MDESYDRKAIRKKIKQKAKTTLHRDLWGNVGLTAPIILIFYLELFVSYVADEHSSSTALAITNLVVAIAAILIITYVQYVQSYQSLKQLRDDSELAQPMQSWFKTYLTKHWQRTLWLSVWMVTLFLIGWGALVFVGQLVTQASFLLIIISSLTYTPVPSFVYWLLTVGITLIVVFAIVYLLKLYKYILVPFIGYNEPSLKGFQLIAKSRQLMVGHRWEIFVMHLSFFWWVLLTVVTLGLAGFYTIPYMVLTLAGYFDTLNDAQKQQAELEIQENKNKVQPVVLQPSN</sequence>
<keyword evidence="1" id="KW-0472">Membrane</keyword>
<dbReference type="AlphaFoldDB" id="A0A1L6RB17"/>
<dbReference type="EMBL" id="CP014332">
    <property type="protein sequence ID" value="APS41726.1"/>
    <property type="molecule type" value="Genomic_DNA"/>
</dbReference>
<feature type="transmembrane region" description="Helical" evidence="1">
    <location>
        <begin position="219"/>
        <end position="245"/>
    </location>
</feature>
<feature type="transmembrane region" description="Helical" evidence="1">
    <location>
        <begin position="114"/>
        <end position="140"/>
    </location>
</feature>
<feature type="transmembrane region" description="Helical" evidence="1">
    <location>
        <begin position="160"/>
        <end position="181"/>
    </location>
</feature>
<dbReference type="PANTHER" id="PTHR40076">
    <property type="entry name" value="MEMBRANE PROTEIN-RELATED"/>
    <property type="match status" value="1"/>
</dbReference>
<evidence type="ECO:0000256" key="1">
    <source>
        <dbReference type="SAM" id="Phobius"/>
    </source>
</evidence>
<evidence type="ECO:0000313" key="2">
    <source>
        <dbReference type="EMBL" id="APS41726.1"/>
    </source>
</evidence>
<dbReference type="Proteomes" id="UP000185473">
    <property type="component" value="Chromosome"/>
</dbReference>
<dbReference type="OrthoDB" id="9784844at2"/>
<keyword evidence="1" id="KW-1133">Transmembrane helix</keyword>